<feature type="compositionally biased region" description="Polar residues" evidence="1">
    <location>
        <begin position="636"/>
        <end position="646"/>
    </location>
</feature>
<dbReference type="InterPro" id="IPR029055">
    <property type="entry name" value="Ntn_hydrolases_N"/>
</dbReference>
<evidence type="ECO:0000259" key="3">
    <source>
        <dbReference type="Pfam" id="PF13537"/>
    </source>
</evidence>
<sequence length="646" mass="72387">MTGLCGAVQTETPHLDELADDIAYNGDEIVAPFVTDDVAVASVRHPTRSEQSTADCDDVVVRLWGSIWGDETGDGYVTVDENAATYCAERYRAVGLDFLDELNGNFAGALYDPEEGDLSLFTDRMGTRPIHYYQDESAETNESALVFSTSLQSLPLHPAVDTGFDEDYLAEYFTLKRPFGLKTPLDGVEKLHPGTVMTVDVGTGATSTDRYWTPHYDPGDCSREQLAEQLAETMKTVVADRTHDEATEGLLLSGGSDSRLVLAAFDALDQPVRTYHLNEWENREARIAERAANVVGTDHTLLKRDESYQSRSLETAPRFSNFVGYFNQHHAGGFAETLRAECEYLFTGHYGDMLFKGNHLRIPTVDFGGVGSFELPVERSIRGLDDFVSERVASAPEYLATSTDVESIYYDNVVQRGRTVVDHGVEYPSMREATVCSRYPLTNGTSQFFYYATAQMLPSGTPFLDNRLVDLFLRIPAKHLLRGDLINRATRRLSPELAEIPHGRGLVPIRYPFAAQWSSELARDFVGRHLRSPGDRVHQSDGPWTDHNELVRDHPFVRETIDANEERIRSLPFLSWEGVQACYRAHERGENRMKSLYTLVTFLQMPLLDRLDRLDAVERDRTSQRDVDVSEGSAFGANSDSRLAND</sequence>
<dbReference type="STRING" id="553466.SAMN04487950_2148"/>
<dbReference type="Proteomes" id="UP000199607">
    <property type="component" value="Unassembled WGS sequence"/>
</dbReference>
<dbReference type="InterPro" id="IPR014729">
    <property type="entry name" value="Rossmann-like_a/b/a_fold"/>
</dbReference>
<dbReference type="InterPro" id="IPR001962">
    <property type="entry name" value="Asn_synthase"/>
</dbReference>
<name>A0A1I4EFH9_9EURY</name>
<dbReference type="SUPFAM" id="SSF56235">
    <property type="entry name" value="N-terminal nucleophile aminohydrolases (Ntn hydrolases)"/>
    <property type="match status" value="1"/>
</dbReference>
<accession>A0A1I4EFH9</accession>
<reference evidence="5" key="1">
    <citation type="submission" date="2016-10" db="EMBL/GenBank/DDBJ databases">
        <authorList>
            <person name="Varghese N."/>
            <person name="Submissions S."/>
        </authorList>
    </citation>
    <scope>NUCLEOTIDE SEQUENCE [LARGE SCALE GENOMIC DNA]</scope>
    <source>
        <strain evidence="5">CGMCC 1.7738</strain>
    </source>
</reference>
<gene>
    <name evidence="4" type="ORF">SAMN04487950_2148</name>
</gene>
<dbReference type="Pfam" id="PF00733">
    <property type="entry name" value="Asn_synthase"/>
    <property type="match status" value="1"/>
</dbReference>
<feature type="compositionally biased region" description="Basic and acidic residues" evidence="1">
    <location>
        <begin position="619"/>
        <end position="628"/>
    </location>
</feature>
<dbReference type="Pfam" id="PF13537">
    <property type="entry name" value="GATase_7"/>
    <property type="match status" value="1"/>
</dbReference>
<dbReference type="PANTHER" id="PTHR43284:SF1">
    <property type="entry name" value="ASPARAGINE SYNTHETASE"/>
    <property type="match status" value="1"/>
</dbReference>
<proteinExistence type="predicted"/>
<dbReference type="AlphaFoldDB" id="A0A1I4EFH9"/>
<dbReference type="GO" id="GO:0004066">
    <property type="term" value="F:asparagine synthase (glutamine-hydrolyzing) activity"/>
    <property type="evidence" value="ECO:0007669"/>
    <property type="project" value="InterPro"/>
</dbReference>
<dbReference type="EMBL" id="FOTC01000002">
    <property type="protein sequence ID" value="SFL04525.1"/>
    <property type="molecule type" value="Genomic_DNA"/>
</dbReference>
<dbReference type="Gene3D" id="3.40.50.620">
    <property type="entry name" value="HUPs"/>
    <property type="match status" value="1"/>
</dbReference>
<protein>
    <submittedName>
        <fullName evidence="4">Asparagine synthase (Glutamine-hydrolysing)</fullName>
    </submittedName>
</protein>
<keyword evidence="5" id="KW-1185">Reference proteome</keyword>
<feature type="region of interest" description="Disordered" evidence="1">
    <location>
        <begin position="619"/>
        <end position="646"/>
    </location>
</feature>
<evidence type="ECO:0000256" key="1">
    <source>
        <dbReference type="SAM" id="MobiDB-lite"/>
    </source>
</evidence>
<dbReference type="RefSeq" id="WP_089869206.1">
    <property type="nucleotide sequence ID" value="NZ_FOTC01000002.1"/>
</dbReference>
<feature type="domain" description="Asparagine synthetase" evidence="2">
    <location>
        <begin position="230"/>
        <end position="492"/>
    </location>
</feature>
<dbReference type="PANTHER" id="PTHR43284">
    <property type="entry name" value="ASPARAGINE SYNTHETASE (GLUTAMINE-HYDROLYZING)"/>
    <property type="match status" value="1"/>
</dbReference>
<dbReference type="SUPFAM" id="SSF52402">
    <property type="entry name" value="Adenine nucleotide alpha hydrolases-like"/>
    <property type="match status" value="1"/>
</dbReference>
<organism evidence="4 5">
    <name type="scientific">Halogranum rubrum</name>
    <dbReference type="NCBI Taxonomy" id="553466"/>
    <lineage>
        <taxon>Archaea</taxon>
        <taxon>Methanobacteriati</taxon>
        <taxon>Methanobacteriota</taxon>
        <taxon>Stenosarchaea group</taxon>
        <taxon>Halobacteria</taxon>
        <taxon>Halobacteriales</taxon>
        <taxon>Haloferacaceae</taxon>
    </lineage>
</organism>
<dbReference type="InterPro" id="IPR051786">
    <property type="entry name" value="ASN_synthetase/amidase"/>
</dbReference>
<evidence type="ECO:0000313" key="5">
    <source>
        <dbReference type="Proteomes" id="UP000199607"/>
    </source>
</evidence>
<feature type="domain" description="Glutamine amidotransferase type-2" evidence="3">
    <location>
        <begin position="88"/>
        <end position="154"/>
    </location>
</feature>
<dbReference type="Gene3D" id="3.60.20.10">
    <property type="entry name" value="Glutamine Phosphoribosylpyrophosphate, subunit 1, domain 1"/>
    <property type="match status" value="1"/>
</dbReference>
<evidence type="ECO:0000313" key="4">
    <source>
        <dbReference type="EMBL" id="SFL04525.1"/>
    </source>
</evidence>
<dbReference type="InterPro" id="IPR017932">
    <property type="entry name" value="GATase_2_dom"/>
</dbReference>
<dbReference type="GO" id="GO:0006529">
    <property type="term" value="P:asparagine biosynthetic process"/>
    <property type="evidence" value="ECO:0007669"/>
    <property type="project" value="InterPro"/>
</dbReference>
<evidence type="ECO:0000259" key="2">
    <source>
        <dbReference type="Pfam" id="PF00733"/>
    </source>
</evidence>